<accession>A0A9D4HMS5</accession>
<name>A0A9D4HMS5_DREPO</name>
<keyword evidence="3" id="KW-1185">Reference proteome</keyword>
<gene>
    <name evidence="2" type="ORF">DPMN_065089</name>
</gene>
<evidence type="ECO:0000313" key="3">
    <source>
        <dbReference type="Proteomes" id="UP000828390"/>
    </source>
</evidence>
<comment type="caution">
    <text evidence="2">The sequence shown here is derived from an EMBL/GenBank/DDBJ whole genome shotgun (WGS) entry which is preliminary data.</text>
</comment>
<protein>
    <submittedName>
        <fullName evidence="2">Uncharacterized protein</fullName>
    </submittedName>
</protein>
<reference evidence="2" key="1">
    <citation type="journal article" date="2019" name="bioRxiv">
        <title>The Genome of the Zebra Mussel, Dreissena polymorpha: A Resource for Invasive Species Research.</title>
        <authorList>
            <person name="McCartney M.A."/>
            <person name="Auch B."/>
            <person name="Kono T."/>
            <person name="Mallez S."/>
            <person name="Zhang Y."/>
            <person name="Obille A."/>
            <person name="Becker A."/>
            <person name="Abrahante J.E."/>
            <person name="Garbe J."/>
            <person name="Badalamenti J.P."/>
            <person name="Herman A."/>
            <person name="Mangelson H."/>
            <person name="Liachko I."/>
            <person name="Sullivan S."/>
            <person name="Sone E.D."/>
            <person name="Koren S."/>
            <person name="Silverstein K.A.T."/>
            <person name="Beckman K.B."/>
            <person name="Gohl D.M."/>
        </authorList>
    </citation>
    <scope>NUCLEOTIDE SEQUENCE</scope>
    <source>
        <strain evidence="2">Duluth1</strain>
        <tissue evidence="2">Whole animal</tissue>
    </source>
</reference>
<reference evidence="2" key="2">
    <citation type="submission" date="2020-11" db="EMBL/GenBank/DDBJ databases">
        <authorList>
            <person name="McCartney M.A."/>
            <person name="Auch B."/>
            <person name="Kono T."/>
            <person name="Mallez S."/>
            <person name="Becker A."/>
            <person name="Gohl D.M."/>
            <person name="Silverstein K.A.T."/>
            <person name="Koren S."/>
            <person name="Bechman K.B."/>
            <person name="Herman A."/>
            <person name="Abrahante J.E."/>
            <person name="Garbe J."/>
        </authorList>
    </citation>
    <scope>NUCLEOTIDE SEQUENCE</scope>
    <source>
        <strain evidence="2">Duluth1</strain>
        <tissue evidence="2">Whole animal</tissue>
    </source>
</reference>
<organism evidence="2 3">
    <name type="scientific">Dreissena polymorpha</name>
    <name type="common">Zebra mussel</name>
    <name type="synonym">Mytilus polymorpha</name>
    <dbReference type="NCBI Taxonomy" id="45954"/>
    <lineage>
        <taxon>Eukaryota</taxon>
        <taxon>Metazoa</taxon>
        <taxon>Spiralia</taxon>
        <taxon>Lophotrochozoa</taxon>
        <taxon>Mollusca</taxon>
        <taxon>Bivalvia</taxon>
        <taxon>Autobranchia</taxon>
        <taxon>Heteroconchia</taxon>
        <taxon>Euheterodonta</taxon>
        <taxon>Imparidentia</taxon>
        <taxon>Neoheterodontei</taxon>
        <taxon>Myida</taxon>
        <taxon>Dreissenoidea</taxon>
        <taxon>Dreissenidae</taxon>
        <taxon>Dreissena</taxon>
    </lineage>
</organism>
<evidence type="ECO:0000256" key="1">
    <source>
        <dbReference type="SAM" id="Coils"/>
    </source>
</evidence>
<dbReference type="AlphaFoldDB" id="A0A9D4HMS5"/>
<feature type="coiled-coil region" evidence="1">
    <location>
        <begin position="57"/>
        <end position="91"/>
    </location>
</feature>
<evidence type="ECO:0000313" key="2">
    <source>
        <dbReference type="EMBL" id="KAH3722136.1"/>
    </source>
</evidence>
<dbReference type="Proteomes" id="UP000828390">
    <property type="component" value="Unassembled WGS sequence"/>
</dbReference>
<keyword evidence="1" id="KW-0175">Coiled coil</keyword>
<dbReference type="EMBL" id="JAIWYP010000013">
    <property type="protein sequence ID" value="KAH3722136.1"/>
    <property type="molecule type" value="Genomic_DNA"/>
</dbReference>
<sequence>MKTICNRLESVEKKLRIVEVIEKRIGGMETNIKKLWVALDERIKKVDDRVKWVEDKVDGADINAARMVSQIDELEKEREATRDDVSYLQSQSMRNNLMFTSVPEDNASGNETPEMTERNLGQHFEDAFHIARELVDSIRFECVHRSPGEPTARKVRNIVIQLKSQSYEIIVMSKFSF</sequence>
<proteinExistence type="predicted"/>